<dbReference type="AlphaFoldDB" id="A0A9P7V5B4"/>
<dbReference type="Proteomes" id="UP000790833">
    <property type="component" value="Unassembled WGS sequence"/>
</dbReference>
<gene>
    <name evidence="10" type="ORF">KQ657_003029</name>
</gene>
<feature type="compositionally biased region" description="Low complexity" evidence="9">
    <location>
        <begin position="410"/>
        <end position="420"/>
    </location>
</feature>
<feature type="compositionally biased region" description="Basic and acidic residues" evidence="9">
    <location>
        <begin position="421"/>
        <end position="434"/>
    </location>
</feature>
<evidence type="ECO:0000256" key="2">
    <source>
        <dbReference type="ARBA" id="ARBA00022448"/>
    </source>
</evidence>
<evidence type="ECO:0000256" key="9">
    <source>
        <dbReference type="SAM" id="MobiDB-lite"/>
    </source>
</evidence>
<evidence type="ECO:0000256" key="5">
    <source>
        <dbReference type="ARBA" id="ARBA00022737"/>
    </source>
</evidence>
<dbReference type="InterPro" id="IPR015943">
    <property type="entry name" value="WD40/YVTN_repeat-like_dom_sf"/>
</dbReference>
<keyword evidence="2" id="KW-0813">Transport</keyword>
<dbReference type="PANTHER" id="PTHR11227">
    <property type="entry name" value="WD-REPEAT PROTEIN INTERACTING WITH PHOSPHOINOSIDES WIPI -RELATED"/>
    <property type="match status" value="1"/>
</dbReference>
<dbReference type="EMBL" id="JAHMUF010000027">
    <property type="protein sequence ID" value="KAG7191525.1"/>
    <property type="molecule type" value="Genomic_DNA"/>
</dbReference>
<name>A0A9P7V5B4_9ASCO</name>
<proteinExistence type="inferred from homology"/>
<evidence type="ECO:0000256" key="8">
    <source>
        <dbReference type="ARBA" id="ARBA00037813"/>
    </source>
</evidence>
<feature type="compositionally biased region" description="Polar residues" evidence="9">
    <location>
        <begin position="374"/>
        <end position="386"/>
    </location>
</feature>
<organism evidence="10 11">
    <name type="scientific">Scheffersomyces spartinae</name>
    <dbReference type="NCBI Taxonomy" id="45513"/>
    <lineage>
        <taxon>Eukaryota</taxon>
        <taxon>Fungi</taxon>
        <taxon>Dikarya</taxon>
        <taxon>Ascomycota</taxon>
        <taxon>Saccharomycotina</taxon>
        <taxon>Pichiomycetes</taxon>
        <taxon>Debaryomycetaceae</taxon>
        <taxon>Scheffersomyces</taxon>
    </lineage>
</organism>
<comment type="similarity">
    <text evidence="7">Belongs to the WD repeat PROPPIN family.</text>
</comment>
<evidence type="ECO:0000256" key="7">
    <source>
        <dbReference type="ARBA" id="ARBA00025740"/>
    </source>
</evidence>
<sequence length="533" mass="58786">MTKINSIEFNQDYTCIAVATNESNRIFNCEPFGEFYSSSNDIPRRSISGSSGSGDPTGPGSGLRTGIVAGGTRSSSSSPSSSLETRDVIGQPTKFLRMLFSTPLTVIVPLNNGKDRLLHIYNLKLLLKICELTFPTAIADVKVNRRRLVVFLDSGQIYIYDLSCVRLLSVMDIAPLKRYVFDLSVDEDSLLVIPLSVVTATAGSGNDLMLGTEGLFDNVVDFSKEKPLKYELESVLKDPEGWLLIYDCVGLRPVLIYKAHDSAIASLAVSHDGSMIASASVKGTIIRVSTLKHYEKSTITKIINLRRGHHPTNVNALSFSLDNAILGCGSVNSTVHLFQLDETADELVNDSTMPPVNESDDNDESGDEAADGVSETSDGGDTTSNRSTEDLNESLANLLISRSNDDGDSNNDNNNNNYYYDNKDDAVDDGGDHQKNKNPYFKLLNNHYTRLLIKKLPYKNYLDNLIWTPPRRSFAFIKVPEKSAHGPLKIGFTQDLVLVASYTSGKLLQYRFPSSTHDSERQQYELINAYDLI</sequence>
<dbReference type="GO" id="GO:0012505">
    <property type="term" value="C:endomembrane system"/>
    <property type="evidence" value="ECO:0007669"/>
    <property type="project" value="UniProtKB-SubCell"/>
</dbReference>
<feature type="region of interest" description="Disordered" evidence="9">
    <location>
        <begin position="347"/>
        <end position="434"/>
    </location>
</feature>
<dbReference type="InterPro" id="IPR048720">
    <property type="entry name" value="PROPPIN"/>
</dbReference>
<dbReference type="InterPro" id="IPR001680">
    <property type="entry name" value="WD40_rpt"/>
</dbReference>
<keyword evidence="5" id="KW-0677">Repeat</keyword>
<feature type="compositionally biased region" description="Acidic residues" evidence="9">
    <location>
        <begin position="358"/>
        <end position="370"/>
    </location>
</feature>
<accession>A0A9P7V5B4</accession>
<keyword evidence="3" id="KW-0926">Vacuole</keyword>
<keyword evidence="4" id="KW-0853">WD repeat</keyword>
<evidence type="ECO:0000256" key="3">
    <source>
        <dbReference type="ARBA" id="ARBA00022554"/>
    </source>
</evidence>
<comment type="subcellular location">
    <subcellularLocation>
        <location evidence="1">Endomembrane system</location>
        <topology evidence="1">Peripheral membrane protein</topology>
    </subcellularLocation>
    <subcellularLocation>
        <location evidence="8">Vacuole membrane</location>
    </subcellularLocation>
</comment>
<keyword evidence="11" id="KW-1185">Reference proteome</keyword>
<feature type="region of interest" description="Disordered" evidence="9">
    <location>
        <begin position="45"/>
        <end position="85"/>
    </location>
</feature>
<dbReference type="OrthoDB" id="1667587at2759"/>
<dbReference type="RefSeq" id="XP_043047077.1">
    <property type="nucleotide sequence ID" value="XM_043193767.1"/>
</dbReference>
<evidence type="ECO:0000256" key="1">
    <source>
        <dbReference type="ARBA" id="ARBA00004184"/>
    </source>
</evidence>
<dbReference type="GeneID" id="66116403"/>
<reference evidence="10" key="1">
    <citation type="submission" date="2021-03" db="EMBL/GenBank/DDBJ databases">
        <authorList>
            <person name="Palmer J.M."/>
        </authorList>
    </citation>
    <scope>NUCLEOTIDE SEQUENCE</scope>
    <source>
        <strain evidence="10">ARV_011</strain>
    </source>
</reference>
<evidence type="ECO:0000256" key="4">
    <source>
        <dbReference type="ARBA" id="ARBA00022574"/>
    </source>
</evidence>
<evidence type="ECO:0008006" key="12">
    <source>
        <dbReference type="Google" id="ProtNLM"/>
    </source>
</evidence>
<dbReference type="Pfam" id="PF21032">
    <property type="entry name" value="PROPPIN"/>
    <property type="match status" value="1"/>
</dbReference>
<feature type="compositionally biased region" description="Gly residues" evidence="9">
    <location>
        <begin position="51"/>
        <end position="63"/>
    </location>
</feature>
<dbReference type="Gene3D" id="2.130.10.10">
    <property type="entry name" value="YVTN repeat-like/Quinoprotein amine dehydrogenase"/>
    <property type="match status" value="1"/>
</dbReference>
<dbReference type="SUPFAM" id="SSF50978">
    <property type="entry name" value="WD40 repeat-like"/>
    <property type="match status" value="1"/>
</dbReference>
<keyword evidence="6" id="KW-0653">Protein transport</keyword>
<comment type="caution">
    <text evidence="10">The sequence shown here is derived from an EMBL/GenBank/DDBJ whole genome shotgun (WGS) entry which is preliminary data.</text>
</comment>
<protein>
    <recommendedName>
        <fullName evidence="12">Autophagy-related protein 21</fullName>
    </recommendedName>
</protein>
<dbReference type="SMART" id="SM00320">
    <property type="entry name" value="WD40"/>
    <property type="match status" value="2"/>
</dbReference>
<dbReference type="InterPro" id="IPR036322">
    <property type="entry name" value="WD40_repeat_dom_sf"/>
</dbReference>
<evidence type="ECO:0000256" key="6">
    <source>
        <dbReference type="ARBA" id="ARBA00022927"/>
    </source>
</evidence>
<evidence type="ECO:0000313" key="11">
    <source>
        <dbReference type="Proteomes" id="UP000790833"/>
    </source>
</evidence>
<evidence type="ECO:0000313" key="10">
    <source>
        <dbReference type="EMBL" id="KAG7191525.1"/>
    </source>
</evidence>
<dbReference type="GO" id="GO:0015031">
    <property type="term" value="P:protein transport"/>
    <property type="evidence" value="ECO:0007669"/>
    <property type="project" value="UniProtKB-KW"/>
</dbReference>
<dbReference type="GO" id="GO:0005774">
    <property type="term" value="C:vacuolar membrane"/>
    <property type="evidence" value="ECO:0007669"/>
    <property type="project" value="UniProtKB-SubCell"/>
</dbReference>